<dbReference type="AlphaFoldDB" id="A0A397VCW0"/>
<organism evidence="1 2">
    <name type="scientific">Gigaspora rosea</name>
    <dbReference type="NCBI Taxonomy" id="44941"/>
    <lineage>
        <taxon>Eukaryota</taxon>
        <taxon>Fungi</taxon>
        <taxon>Fungi incertae sedis</taxon>
        <taxon>Mucoromycota</taxon>
        <taxon>Glomeromycotina</taxon>
        <taxon>Glomeromycetes</taxon>
        <taxon>Diversisporales</taxon>
        <taxon>Gigasporaceae</taxon>
        <taxon>Gigaspora</taxon>
    </lineage>
</organism>
<accession>A0A397VCW0</accession>
<keyword evidence="2" id="KW-1185">Reference proteome</keyword>
<gene>
    <name evidence="1" type="ORF">C2G38_2181215</name>
</gene>
<reference evidence="1 2" key="1">
    <citation type="submission" date="2018-06" db="EMBL/GenBank/DDBJ databases">
        <title>Comparative genomics reveals the genomic features of Rhizophagus irregularis, R. cerebriforme, R. diaphanum and Gigaspora rosea, and their symbiotic lifestyle signature.</title>
        <authorList>
            <person name="Morin E."/>
            <person name="San Clemente H."/>
            <person name="Chen E.C.H."/>
            <person name="De La Providencia I."/>
            <person name="Hainaut M."/>
            <person name="Kuo A."/>
            <person name="Kohler A."/>
            <person name="Murat C."/>
            <person name="Tang N."/>
            <person name="Roy S."/>
            <person name="Loubradou J."/>
            <person name="Henrissat B."/>
            <person name="Grigoriev I.V."/>
            <person name="Corradi N."/>
            <person name="Roux C."/>
            <person name="Martin F.M."/>
        </authorList>
    </citation>
    <scope>NUCLEOTIDE SEQUENCE [LARGE SCALE GENOMIC DNA]</scope>
    <source>
        <strain evidence="1 2">DAOM 194757</strain>
    </source>
</reference>
<dbReference type="Proteomes" id="UP000266673">
    <property type="component" value="Unassembled WGS sequence"/>
</dbReference>
<name>A0A397VCW0_9GLOM</name>
<protein>
    <submittedName>
        <fullName evidence="1">Uncharacterized protein</fullName>
    </submittedName>
</protein>
<comment type="caution">
    <text evidence="1">The sequence shown here is derived from an EMBL/GenBank/DDBJ whole genome shotgun (WGS) entry which is preliminary data.</text>
</comment>
<evidence type="ECO:0000313" key="1">
    <source>
        <dbReference type="EMBL" id="RIB19671.1"/>
    </source>
</evidence>
<proteinExistence type="predicted"/>
<sequence>MPIKNFGFWSIINCTNTDIKFHTITELAYKKCHIKKILKAYTYLERKCAGSNANRPGPYVKQYLRVNRPLIE</sequence>
<dbReference type="EMBL" id="QKWP01000460">
    <property type="protein sequence ID" value="RIB19671.1"/>
    <property type="molecule type" value="Genomic_DNA"/>
</dbReference>
<evidence type="ECO:0000313" key="2">
    <source>
        <dbReference type="Proteomes" id="UP000266673"/>
    </source>
</evidence>